<dbReference type="Pfam" id="PF00048">
    <property type="entry name" value="IL8"/>
    <property type="match status" value="1"/>
</dbReference>
<dbReference type="KEGG" id="ccar:109097429"/>
<evidence type="ECO:0000313" key="3">
    <source>
        <dbReference type="RefSeq" id="XP_042588282.1"/>
    </source>
</evidence>
<dbReference type="AlphaFoldDB" id="A0A9Q9WRK3"/>
<name>A0A9Q9WRK3_CYPCA</name>
<feature type="domain" description="Chemokine interleukin-8-like" evidence="2">
    <location>
        <begin position="31"/>
        <end position="93"/>
    </location>
</feature>
<feature type="chain" id="PRO_5040165486" evidence="1">
    <location>
        <begin position="27"/>
        <end position="139"/>
    </location>
</feature>
<protein>
    <submittedName>
        <fullName evidence="3">C-C motif chemokine 19-like</fullName>
    </submittedName>
</protein>
<dbReference type="GeneID" id="109097429"/>
<keyword evidence="1" id="KW-0732">Signal</keyword>
<dbReference type="GO" id="GO:0008009">
    <property type="term" value="F:chemokine activity"/>
    <property type="evidence" value="ECO:0007669"/>
    <property type="project" value="InterPro"/>
</dbReference>
<accession>A0A9Q9WRK3</accession>
<evidence type="ECO:0000256" key="1">
    <source>
        <dbReference type="SAM" id="SignalP"/>
    </source>
</evidence>
<feature type="signal peptide" evidence="1">
    <location>
        <begin position="1"/>
        <end position="26"/>
    </location>
</feature>
<dbReference type="SMART" id="SM00199">
    <property type="entry name" value="SCY"/>
    <property type="match status" value="1"/>
</dbReference>
<proteinExistence type="predicted"/>
<gene>
    <name evidence="3" type="primary">LOC109097429</name>
</gene>
<dbReference type="GO" id="GO:0005576">
    <property type="term" value="C:extracellular region"/>
    <property type="evidence" value="ECO:0007669"/>
    <property type="project" value="InterPro"/>
</dbReference>
<sequence length="139" mass="15412">MFSNALTFWTGALLILSVSLWSCTTALNDGAADCCLTTSNRRIPRRVVTSFTIQTREGACRTPATIFVTKKGLKLCAPFPSENHWVTELINHILAGPIPKNPRGTCLYIFHHQVLVLKKYKCTCMLLNSVCITTPSNII</sequence>
<dbReference type="GO" id="GO:0006955">
    <property type="term" value="P:immune response"/>
    <property type="evidence" value="ECO:0007669"/>
    <property type="project" value="InterPro"/>
</dbReference>
<evidence type="ECO:0000259" key="2">
    <source>
        <dbReference type="SMART" id="SM00199"/>
    </source>
</evidence>
<dbReference type="PANTHER" id="PTHR12015">
    <property type="entry name" value="SMALL INDUCIBLE CYTOKINE A"/>
    <property type="match status" value="1"/>
</dbReference>
<dbReference type="InterPro" id="IPR001811">
    <property type="entry name" value="Chemokine_IL8-like_dom"/>
</dbReference>
<dbReference type="PANTHER" id="PTHR12015:SF108">
    <property type="entry name" value="C-C MOTIF CHEMOKINE 20"/>
    <property type="match status" value="1"/>
</dbReference>
<dbReference type="RefSeq" id="XP_042588282.1">
    <property type="nucleotide sequence ID" value="XM_042732348.1"/>
</dbReference>
<dbReference type="InterPro" id="IPR039809">
    <property type="entry name" value="Chemokine_b/g/d"/>
</dbReference>
<reference evidence="3" key="1">
    <citation type="submission" date="2025-08" db="UniProtKB">
        <authorList>
            <consortium name="RefSeq"/>
        </authorList>
    </citation>
    <scope>IDENTIFICATION</scope>
    <source>
        <tissue evidence="3">Muscle</tissue>
    </source>
</reference>
<dbReference type="OrthoDB" id="9909116at2759"/>
<dbReference type="Proteomes" id="UP001155660">
    <property type="component" value="Chromosome B10"/>
</dbReference>
<organism evidence="3">
    <name type="scientific">Cyprinus carpio</name>
    <name type="common">Common carp</name>
    <dbReference type="NCBI Taxonomy" id="7962"/>
    <lineage>
        <taxon>Eukaryota</taxon>
        <taxon>Metazoa</taxon>
        <taxon>Chordata</taxon>
        <taxon>Craniata</taxon>
        <taxon>Vertebrata</taxon>
        <taxon>Euteleostomi</taxon>
        <taxon>Actinopterygii</taxon>
        <taxon>Neopterygii</taxon>
        <taxon>Teleostei</taxon>
        <taxon>Ostariophysi</taxon>
        <taxon>Cypriniformes</taxon>
        <taxon>Cyprinidae</taxon>
        <taxon>Cyprininae</taxon>
        <taxon>Cyprinus</taxon>
    </lineage>
</organism>